<dbReference type="SMART" id="SM00220">
    <property type="entry name" value="S_TKc"/>
    <property type="match status" value="1"/>
</dbReference>
<evidence type="ECO:0000256" key="7">
    <source>
        <dbReference type="ARBA" id="ARBA00022777"/>
    </source>
</evidence>
<dbReference type="AlphaFoldDB" id="A0A0V7ZEF4"/>
<dbReference type="EMBL" id="LMTZ01000145">
    <property type="protein sequence ID" value="KST63035.1"/>
    <property type="molecule type" value="Genomic_DNA"/>
</dbReference>
<dbReference type="NCBIfam" id="NF045510">
    <property type="entry name" value="4Cys_prefix_kin"/>
    <property type="match status" value="1"/>
</dbReference>
<dbReference type="Proteomes" id="UP000053372">
    <property type="component" value="Unassembled WGS sequence"/>
</dbReference>
<evidence type="ECO:0000256" key="8">
    <source>
        <dbReference type="ARBA" id="ARBA00022840"/>
    </source>
</evidence>
<dbReference type="PROSITE" id="PS50011">
    <property type="entry name" value="PROTEIN_KINASE_DOM"/>
    <property type="match status" value="1"/>
</dbReference>
<reference evidence="14 16" key="1">
    <citation type="journal article" date="2015" name="Genome Announc.">
        <title>Draft Genome of the Euendolithic (true boring) Cyanobacterium Mastigocoleus testarum strain BC008.</title>
        <authorList>
            <person name="Guida B.S."/>
            <person name="Garcia-Pichel F."/>
        </authorList>
    </citation>
    <scope>NUCLEOTIDE SEQUENCE [LARGE SCALE GENOMIC DNA]</scope>
    <source>
        <strain evidence="14 16">BC008</strain>
    </source>
</reference>
<dbReference type="PROSITE" id="PS00108">
    <property type="entry name" value="PROTEIN_KINASE_ST"/>
    <property type="match status" value="1"/>
</dbReference>
<keyword evidence="16" id="KW-1185">Reference proteome</keyword>
<evidence type="ECO:0000259" key="13">
    <source>
        <dbReference type="PROSITE" id="PS50011"/>
    </source>
</evidence>
<dbReference type="SUPFAM" id="SSF56112">
    <property type="entry name" value="Protein kinase-like (PK-like)"/>
    <property type="match status" value="1"/>
</dbReference>
<proteinExistence type="predicted"/>
<dbReference type="InterPro" id="IPR000719">
    <property type="entry name" value="Prot_kinase_dom"/>
</dbReference>
<dbReference type="RefSeq" id="WP_027845754.1">
    <property type="nucleotide sequence ID" value="NZ_LMTZ01000145.1"/>
</dbReference>
<evidence type="ECO:0000256" key="2">
    <source>
        <dbReference type="ARBA" id="ARBA00012513"/>
    </source>
</evidence>
<keyword evidence="7 14" id="KW-0418">Kinase</keyword>
<dbReference type="PANTHER" id="PTHR24363">
    <property type="entry name" value="SERINE/THREONINE PROTEIN KINASE"/>
    <property type="match status" value="1"/>
</dbReference>
<evidence type="ECO:0000256" key="9">
    <source>
        <dbReference type="ARBA" id="ARBA00022989"/>
    </source>
</evidence>
<evidence type="ECO:0000313" key="16">
    <source>
        <dbReference type="Proteomes" id="UP000053372"/>
    </source>
</evidence>
<comment type="caution">
    <text evidence="14">The sequence shown here is derived from an EMBL/GenBank/DDBJ whole genome shotgun (WGS) entry which is preliminary data.</text>
</comment>
<comment type="subcellular location">
    <subcellularLocation>
        <location evidence="1">Membrane</location>
        <topology evidence="1">Multi-pass membrane protein</topology>
    </subcellularLocation>
</comment>
<dbReference type="GO" id="GO:0004674">
    <property type="term" value="F:protein serine/threonine kinase activity"/>
    <property type="evidence" value="ECO:0007669"/>
    <property type="project" value="UniProtKB-KW"/>
</dbReference>
<organism evidence="14 16">
    <name type="scientific">Mastigocoleus testarum BC008</name>
    <dbReference type="NCBI Taxonomy" id="371196"/>
    <lineage>
        <taxon>Bacteria</taxon>
        <taxon>Bacillati</taxon>
        <taxon>Cyanobacteriota</taxon>
        <taxon>Cyanophyceae</taxon>
        <taxon>Nostocales</taxon>
        <taxon>Hapalosiphonaceae</taxon>
        <taxon>Mastigocoleus</taxon>
    </lineage>
</organism>
<comment type="catalytic activity">
    <reaction evidence="11">
        <text>L-threonyl-[protein] + ATP = O-phospho-L-threonyl-[protein] + ADP + H(+)</text>
        <dbReference type="Rhea" id="RHEA:46608"/>
        <dbReference type="Rhea" id="RHEA-COMP:11060"/>
        <dbReference type="Rhea" id="RHEA-COMP:11605"/>
        <dbReference type="ChEBI" id="CHEBI:15378"/>
        <dbReference type="ChEBI" id="CHEBI:30013"/>
        <dbReference type="ChEBI" id="CHEBI:30616"/>
        <dbReference type="ChEBI" id="CHEBI:61977"/>
        <dbReference type="ChEBI" id="CHEBI:456216"/>
        <dbReference type="EC" id="2.7.11.1"/>
    </reaction>
</comment>
<dbReference type="InterPro" id="IPR011009">
    <property type="entry name" value="Kinase-like_dom_sf"/>
</dbReference>
<keyword evidence="3 14" id="KW-0723">Serine/threonine-protein kinase</keyword>
<protein>
    <recommendedName>
        <fullName evidence="2">non-specific serine/threonine protein kinase</fullName>
        <ecNumber evidence="2">2.7.11.1</ecNumber>
    </recommendedName>
</protein>
<keyword evidence="5" id="KW-0812">Transmembrane</keyword>
<gene>
    <name evidence="14" type="ORF">BC008_11535</name>
    <name evidence="15" type="ORF">BC008_12010</name>
</gene>
<dbReference type="EC" id="2.7.11.1" evidence="2"/>
<evidence type="ECO:0000313" key="15">
    <source>
        <dbReference type="EMBL" id="KST63035.1"/>
    </source>
</evidence>
<keyword evidence="9" id="KW-1133">Transmembrane helix</keyword>
<keyword evidence="6" id="KW-0547">Nucleotide-binding</keyword>
<dbReference type="CDD" id="cd14014">
    <property type="entry name" value="STKc_PknB_like"/>
    <property type="match status" value="1"/>
</dbReference>
<dbReference type="Gene3D" id="1.10.510.10">
    <property type="entry name" value="Transferase(Phosphotransferase) domain 1"/>
    <property type="match status" value="1"/>
</dbReference>
<evidence type="ECO:0000256" key="6">
    <source>
        <dbReference type="ARBA" id="ARBA00022741"/>
    </source>
</evidence>
<dbReference type="Pfam" id="PF06271">
    <property type="entry name" value="RDD"/>
    <property type="match status" value="1"/>
</dbReference>
<evidence type="ECO:0000256" key="5">
    <source>
        <dbReference type="ARBA" id="ARBA00022692"/>
    </source>
</evidence>
<evidence type="ECO:0000256" key="3">
    <source>
        <dbReference type="ARBA" id="ARBA00022527"/>
    </source>
</evidence>
<dbReference type="InterPro" id="IPR008271">
    <property type="entry name" value="Ser/Thr_kinase_AS"/>
</dbReference>
<dbReference type="GO" id="GO:0016020">
    <property type="term" value="C:membrane"/>
    <property type="evidence" value="ECO:0007669"/>
    <property type="project" value="UniProtKB-SubCell"/>
</dbReference>
<keyword evidence="8" id="KW-0067">ATP-binding</keyword>
<evidence type="ECO:0000256" key="1">
    <source>
        <dbReference type="ARBA" id="ARBA00004141"/>
    </source>
</evidence>
<evidence type="ECO:0000256" key="12">
    <source>
        <dbReference type="ARBA" id="ARBA00048679"/>
    </source>
</evidence>
<comment type="catalytic activity">
    <reaction evidence="12">
        <text>L-seryl-[protein] + ATP = O-phospho-L-seryl-[protein] + ADP + H(+)</text>
        <dbReference type="Rhea" id="RHEA:17989"/>
        <dbReference type="Rhea" id="RHEA-COMP:9863"/>
        <dbReference type="Rhea" id="RHEA-COMP:11604"/>
        <dbReference type="ChEBI" id="CHEBI:15378"/>
        <dbReference type="ChEBI" id="CHEBI:29999"/>
        <dbReference type="ChEBI" id="CHEBI:30616"/>
        <dbReference type="ChEBI" id="CHEBI:83421"/>
        <dbReference type="ChEBI" id="CHEBI:456216"/>
        <dbReference type="EC" id="2.7.11.1"/>
    </reaction>
</comment>
<dbReference type="EMBL" id="LMTZ01000147">
    <property type="protein sequence ID" value="KST62944.1"/>
    <property type="molecule type" value="Genomic_DNA"/>
</dbReference>
<dbReference type="Gene3D" id="3.30.200.20">
    <property type="entry name" value="Phosphorylase Kinase, domain 1"/>
    <property type="match status" value="1"/>
</dbReference>
<keyword evidence="4" id="KW-0808">Transferase</keyword>
<name>A0A0V7ZEF4_9CYAN</name>
<dbReference type="Pfam" id="PF00069">
    <property type="entry name" value="Pkinase"/>
    <property type="match status" value="1"/>
</dbReference>
<keyword evidence="10" id="KW-0472">Membrane</keyword>
<dbReference type="GO" id="GO:0005524">
    <property type="term" value="F:ATP binding"/>
    <property type="evidence" value="ECO:0007669"/>
    <property type="project" value="UniProtKB-KW"/>
</dbReference>
<dbReference type="OrthoDB" id="502056at2"/>
<accession>A0A0V7ZEF4</accession>
<sequence length="494" mass="56111">MSICINPHCSERNNHRDMLFCRTCGSELLLQGSYRVKTKLGGGGFGETYELADKNGKRKVLKVLIDERPKAIELFKREAEVLKVLNHPGIPKVEENGYFLYLPRNTQKHLHCLIMEKIEGLNLSKYIQQQENKPIHPKLALTWLRELTLILQEVHSQHFFHRDIKPSNIMLRADGRLALIDFGTVREVTKTYVAKKAAGDITGIISSGYTPIEQINGQAVQQSDFFALGRTFIYLLTGKSPSQLYEPCTNVLEWRYLTPEISPEFADILDEMMAHSAYQRPKNTQIILQKLDAIDTALPSAINVKRLTKKAVKQESQIKKGIRYANAWMRFLAYLTDLIILFFIGIFFGGCAAYLAYSTGFITESENLFDIGGIVWISSVCGFFPILFSLITSPEEIGTIDIVASLFGIIINWLYFISFEMSAKKATPGKQSLDIHITDLSQNKISFVQANIRYWTKSLSISLLMIGFLITAFTRKRQGLHDIFAKTIITKKFN</sequence>
<dbReference type="PANTHER" id="PTHR24363:SF0">
    <property type="entry name" value="SERINE_THREONINE KINASE LIKE DOMAIN CONTAINING 1"/>
    <property type="match status" value="1"/>
</dbReference>
<feature type="domain" description="Protein kinase" evidence="13">
    <location>
        <begin position="34"/>
        <end position="298"/>
    </location>
</feature>
<evidence type="ECO:0000256" key="10">
    <source>
        <dbReference type="ARBA" id="ARBA00023136"/>
    </source>
</evidence>
<evidence type="ECO:0000256" key="4">
    <source>
        <dbReference type="ARBA" id="ARBA00022679"/>
    </source>
</evidence>
<evidence type="ECO:0000256" key="11">
    <source>
        <dbReference type="ARBA" id="ARBA00047899"/>
    </source>
</evidence>
<dbReference type="InterPro" id="IPR010432">
    <property type="entry name" value="RDD"/>
</dbReference>
<evidence type="ECO:0000313" key="14">
    <source>
        <dbReference type="EMBL" id="KST62944.1"/>
    </source>
</evidence>